<reference evidence="8 9" key="1">
    <citation type="submission" date="2014-06" db="EMBL/GenBank/DDBJ databases">
        <title>Draft genome sequence of Paenibacillus sp. MSt1.</title>
        <authorList>
            <person name="Aw Y.K."/>
            <person name="Ong K.S."/>
            <person name="Gan H.M."/>
            <person name="Lee S.M."/>
        </authorList>
    </citation>
    <scope>NUCLEOTIDE SEQUENCE [LARGE SCALE GENOMIC DNA]</scope>
    <source>
        <strain evidence="8 9">MSt1</strain>
    </source>
</reference>
<accession>A0A081NU66</accession>
<dbReference type="SUPFAM" id="SSF52540">
    <property type="entry name" value="P-loop containing nucleoside triphosphate hydrolases"/>
    <property type="match status" value="2"/>
</dbReference>
<dbReference type="PROSITE" id="PS51192">
    <property type="entry name" value="HELICASE_ATP_BIND_1"/>
    <property type="match status" value="1"/>
</dbReference>
<dbReference type="Gene3D" id="3.40.50.10810">
    <property type="entry name" value="Tandem AAA-ATPase domain"/>
    <property type="match status" value="1"/>
</dbReference>
<keyword evidence="5" id="KW-0175">Coiled coil</keyword>
<evidence type="ECO:0000256" key="1">
    <source>
        <dbReference type="ARBA" id="ARBA00022741"/>
    </source>
</evidence>
<dbReference type="eggNOG" id="COG0553">
    <property type="taxonomic scope" value="Bacteria"/>
</dbReference>
<proteinExistence type="predicted"/>
<gene>
    <name evidence="8" type="ORF">ET33_28385</name>
</gene>
<dbReference type="PANTHER" id="PTHR45766:SF6">
    <property type="entry name" value="SWI_SNF-RELATED MATRIX-ASSOCIATED ACTIN-DEPENDENT REGULATOR OF CHROMATIN SUBFAMILY A-LIKE PROTEIN 1"/>
    <property type="match status" value="1"/>
</dbReference>
<evidence type="ECO:0000256" key="3">
    <source>
        <dbReference type="ARBA" id="ARBA00022806"/>
    </source>
</evidence>
<dbReference type="GO" id="GO:0005524">
    <property type="term" value="F:ATP binding"/>
    <property type="evidence" value="ECO:0007669"/>
    <property type="project" value="UniProtKB-KW"/>
</dbReference>
<dbReference type="InterPro" id="IPR001650">
    <property type="entry name" value="Helicase_C-like"/>
</dbReference>
<keyword evidence="3" id="KW-0347">Helicase</keyword>
<dbReference type="InterPro" id="IPR038718">
    <property type="entry name" value="SNF2-like_sf"/>
</dbReference>
<dbReference type="Proteomes" id="UP000028123">
    <property type="component" value="Unassembled WGS sequence"/>
</dbReference>
<evidence type="ECO:0000313" key="9">
    <source>
        <dbReference type="Proteomes" id="UP000028123"/>
    </source>
</evidence>
<dbReference type="CDD" id="cd18011">
    <property type="entry name" value="DEXDc_RapA"/>
    <property type="match status" value="1"/>
</dbReference>
<keyword evidence="4" id="KW-0067">ATP-binding</keyword>
<keyword evidence="1" id="KW-0547">Nucleotide-binding</keyword>
<feature type="coiled-coil region" evidence="5">
    <location>
        <begin position="1032"/>
        <end position="1063"/>
    </location>
</feature>
<dbReference type="Pfam" id="PF00176">
    <property type="entry name" value="SNF2-rel_dom"/>
    <property type="match status" value="2"/>
</dbReference>
<dbReference type="SMART" id="SM00490">
    <property type="entry name" value="HELICc"/>
    <property type="match status" value="1"/>
</dbReference>
<dbReference type="EMBL" id="JNVM01000047">
    <property type="protein sequence ID" value="KEQ21989.1"/>
    <property type="molecule type" value="Genomic_DNA"/>
</dbReference>
<name>A0A081NU66_9BACL</name>
<evidence type="ECO:0008006" key="10">
    <source>
        <dbReference type="Google" id="ProtNLM"/>
    </source>
</evidence>
<protein>
    <recommendedName>
        <fullName evidence="10">Helicase</fullName>
    </recommendedName>
</protein>
<dbReference type="InterPro" id="IPR049730">
    <property type="entry name" value="SNF2/RAD54-like_C"/>
</dbReference>
<dbReference type="AlphaFoldDB" id="A0A081NU66"/>
<feature type="domain" description="Helicase ATP-binding" evidence="6">
    <location>
        <begin position="180"/>
        <end position="332"/>
    </location>
</feature>
<dbReference type="PANTHER" id="PTHR45766">
    <property type="entry name" value="DNA ANNEALING HELICASE AND ENDONUCLEASE ZRANB3 FAMILY MEMBER"/>
    <property type="match status" value="1"/>
</dbReference>
<dbReference type="RefSeq" id="WP_036692654.1">
    <property type="nucleotide sequence ID" value="NZ_JNVM01000047.1"/>
</dbReference>
<dbReference type="GO" id="GO:0004386">
    <property type="term" value="F:helicase activity"/>
    <property type="evidence" value="ECO:0007669"/>
    <property type="project" value="UniProtKB-KW"/>
</dbReference>
<comment type="caution">
    <text evidence="8">The sequence shown here is derived from an EMBL/GenBank/DDBJ whole genome shotgun (WGS) entry which is preliminary data.</text>
</comment>
<organism evidence="8 9">
    <name type="scientific">Paenibacillus tyrfis</name>
    <dbReference type="NCBI Taxonomy" id="1501230"/>
    <lineage>
        <taxon>Bacteria</taxon>
        <taxon>Bacillati</taxon>
        <taxon>Bacillota</taxon>
        <taxon>Bacilli</taxon>
        <taxon>Bacillales</taxon>
        <taxon>Paenibacillaceae</taxon>
        <taxon>Paenibacillus</taxon>
    </lineage>
</organism>
<dbReference type="GO" id="GO:0016787">
    <property type="term" value="F:hydrolase activity"/>
    <property type="evidence" value="ECO:0007669"/>
    <property type="project" value="UniProtKB-KW"/>
</dbReference>
<sequence>MAFTKFEMDRSILMENKVIGRFVRTRNDLGIGKVIDHFNGTVVVEYFISIENRKRFNIALSEIQFVKPDIQTRCYYWDSKKKRWMIGRITGFDATDYQVDFPDSYSNYIDSENLFVRCSLPIEDPMEILINKGHETAFFNRKRTLFVQEMMNQRKVGRGMEGLLSSSVSLYPHQVEVIRRVSEDPVPRYLLADEVGLGKTVEAGVIIRQFLLDYPNSSVLIVVPLFLQVQWQTELHNKCNLYEFTNQLTWCATERLSFNDNLLQKNDWDLIVIDEAHIIAAKASSLIEEERKQYQLIEQLTKPARGLLLLSATPVLHHEQDFLAMLHLLDPDHYHLDEVERFQKLISIRQHIGRTLFTLRENAKPLLLRRSAEKLLELVSDDYLLSGSVERLLDALDKNDEDKRIAAVRIIRNHLTETYRLHRRMLRNRRDTVKQLFKYGRDLERGELSVAEEYDFDSRTASVQDLMDEWRETAWALEREEWQECGFSHSTGYQRLFLHLLELSNSALPVFRHVLEARLSGEISDSFTELYDTELVELLREVPLFSGERELLESLLLTVDCSVEEEDRMDHLVMVIDTVTEQARKKKKTPPKIVVFTGHYAAANFILNHLRAIYKTQVIAQYLKTLSDVQVEQEIERFRYDEQCCVLVCDPSGELGRNLQFADTIVHFDLLTQPGRMEQRIGRVDRLGRTRMFSTHVFTGPDHPSLIEAWYIFLNEGLKVFQNSISSLQFLIDRIIPEIYGRFYAEGAQSFIRYVRESFADRLEEERIQVEEQNALDEMDSSDDFVQGLVQNLVAYESDHARIQKNMEGWVHNALKFACKPSTSHTGVLTYFPTRQTLLPISTSIAMAKINSRDGSYDRMTAVSQENCRIYRIGDPFIQMLDDDIKWDDRGRTFAFWRKVKSWNPMKGFEWFGFSFNYIVEGDVSAAAAIYSSIDGKAYNRKALQRKMDRYFPPFMYTVNVTPSGSPVTDSNVIEALKAPFEKLSDFGNDTNLTKERLNVIDEFISPDQWPSLCSCARESSELFLLQDASVVTACEEALQSMQQELNRQLQQLELRAKTQQTHGQFDRIDLAFEVELHQAMQAGLKRPHVRLDSVGFIILSGSELRGDYDE</sequence>
<dbReference type="InterPro" id="IPR000330">
    <property type="entry name" value="SNF2_N"/>
</dbReference>
<keyword evidence="2" id="KW-0378">Hydrolase</keyword>
<dbReference type="Gene3D" id="3.40.50.300">
    <property type="entry name" value="P-loop containing nucleotide triphosphate hydrolases"/>
    <property type="match status" value="1"/>
</dbReference>
<evidence type="ECO:0000256" key="5">
    <source>
        <dbReference type="SAM" id="Coils"/>
    </source>
</evidence>
<evidence type="ECO:0000259" key="6">
    <source>
        <dbReference type="PROSITE" id="PS51192"/>
    </source>
</evidence>
<dbReference type="Pfam" id="PF00271">
    <property type="entry name" value="Helicase_C"/>
    <property type="match status" value="1"/>
</dbReference>
<dbReference type="InterPro" id="IPR014001">
    <property type="entry name" value="Helicase_ATP-bd"/>
</dbReference>
<evidence type="ECO:0000256" key="2">
    <source>
        <dbReference type="ARBA" id="ARBA00022801"/>
    </source>
</evidence>
<evidence type="ECO:0000256" key="4">
    <source>
        <dbReference type="ARBA" id="ARBA00022840"/>
    </source>
</evidence>
<dbReference type="CDD" id="cd18793">
    <property type="entry name" value="SF2_C_SNF"/>
    <property type="match status" value="1"/>
</dbReference>
<dbReference type="OrthoDB" id="9814088at2"/>
<dbReference type="InterPro" id="IPR027417">
    <property type="entry name" value="P-loop_NTPase"/>
</dbReference>
<dbReference type="PROSITE" id="PS51194">
    <property type="entry name" value="HELICASE_CTER"/>
    <property type="match status" value="1"/>
</dbReference>
<dbReference type="InterPro" id="IPR057342">
    <property type="entry name" value="DEXDc_RapA"/>
</dbReference>
<dbReference type="SMART" id="SM00487">
    <property type="entry name" value="DEXDc"/>
    <property type="match status" value="1"/>
</dbReference>
<dbReference type="NCBIfam" id="NF041062">
    <property type="entry name" value="DpdE"/>
    <property type="match status" value="1"/>
</dbReference>
<feature type="domain" description="Helicase C-terminal" evidence="7">
    <location>
        <begin position="571"/>
        <end position="736"/>
    </location>
</feature>
<evidence type="ECO:0000313" key="8">
    <source>
        <dbReference type="EMBL" id="KEQ21989.1"/>
    </source>
</evidence>
<evidence type="ECO:0000259" key="7">
    <source>
        <dbReference type="PROSITE" id="PS51194"/>
    </source>
</evidence>
<keyword evidence="9" id="KW-1185">Reference proteome</keyword>